<reference evidence="6 7" key="1">
    <citation type="submission" date="2015-09" db="EMBL/GenBank/DDBJ databases">
        <title>Identification and resolution of microdiversity through metagenomic sequencing of parallel consortia.</title>
        <authorList>
            <person name="Nelson W.C."/>
            <person name="Romine M.F."/>
            <person name="Lindemann S.R."/>
        </authorList>
    </citation>
    <scope>NUCLEOTIDE SEQUENCE [LARGE SCALE GENOMIC DNA]</scope>
    <source>
        <strain evidence="6">Ana</strain>
    </source>
</reference>
<comment type="similarity">
    <text evidence="1">Belongs to the leucine-binding protein family.</text>
</comment>
<evidence type="ECO:0000259" key="5">
    <source>
        <dbReference type="Pfam" id="PF13458"/>
    </source>
</evidence>
<keyword evidence="4" id="KW-1133">Transmembrane helix</keyword>
<dbReference type="InterPro" id="IPR051010">
    <property type="entry name" value="BCAA_transport"/>
</dbReference>
<evidence type="ECO:0000256" key="4">
    <source>
        <dbReference type="SAM" id="Phobius"/>
    </source>
</evidence>
<dbReference type="Gene3D" id="3.40.50.2300">
    <property type="match status" value="2"/>
</dbReference>
<evidence type="ECO:0000256" key="2">
    <source>
        <dbReference type="ARBA" id="ARBA00022729"/>
    </source>
</evidence>
<dbReference type="EMBL" id="LJZR01000023">
    <property type="protein sequence ID" value="KPQ34142.1"/>
    <property type="molecule type" value="Genomic_DNA"/>
</dbReference>
<feature type="transmembrane region" description="Helical" evidence="4">
    <location>
        <begin position="7"/>
        <end position="29"/>
    </location>
</feature>
<feature type="domain" description="Leucine-binding protein" evidence="5">
    <location>
        <begin position="150"/>
        <end position="464"/>
    </location>
</feature>
<gene>
    <name evidence="6" type="primary">livK</name>
    <name evidence="6" type="ORF">HLUCCA11_16255</name>
</gene>
<dbReference type="CDD" id="cd06268">
    <property type="entry name" value="PBP1_ABC_transporter_LIVBP-like"/>
    <property type="match status" value="1"/>
</dbReference>
<evidence type="ECO:0000313" key="7">
    <source>
        <dbReference type="Proteomes" id="UP000050465"/>
    </source>
</evidence>
<dbReference type="SUPFAM" id="SSF53822">
    <property type="entry name" value="Periplasmic binding protein-like I"/>
    <property type="match status" value="1"/>
</dbReference>
<name>A0A0P7YU71_9CYAN</name>
<keyword evidence="2" id="KW-0732">Signal</keyword>
<dbReference type="Pfam" id="PF13458">
    <property type="entry name" value="Peripla_BP_6"/>
    <property type="match status" value="1"/>
</dbReference>
<keyword evidence="4" id="KW-0812">Transmembrane</keyword>
<organism evidence="6 7">
    <name type="scientific">Phormidesmis priestleyi Ana</name>
    <dbReference type="NCBI Taxonomy" id="1666911"/>
    <lineage>
        <taxon>Bacteria</taxon>
        <taxon>Bacillati</taxon>
        <taxon>Cyanobacteriota</taxon>
        <taxon>Cyanophyceae</taxon>
        <taxon>Leptolyngbyales</taxon>
        <taxon>Leptolyngbyaceae</taxon>
        <taxon>Phormidesmis</taxon>
    </lineage>
</organism>
<keyword evidence="4" id="KW-0472">Membrane</keyword>
<dbReference type="PANTHER" id="PTHR30483:SF6">
    <property type="entry name" value="PERIPLASMIC BINDING PROTEIN OF ABC TRANSPORTER FOR NATURAL AMINO ACIDS"/>
    <property type="match status" value="1"/>
</dbReference>
<evidence type="ECO:0000256" key="3">
    <source>
        <dbReference type="SAM" id="MobiDB-lite"/>
    </source>
</evidence>
<dbReference type="InterPro" id="IPR028081">
    <property type="entry name" value="Leu-bd"/>
</dbReference>
<dbReference type="PANTHER" id="PTHR30483">
    <property type="entry name" value="LEUCINE-SPECIFIC-BINDING PROTEIN"/>
    <property type="match status" value="1"/>
</dbReference>
<evidence type="ECO:0000313" key="6">
    <source>
        <dbReference type="EMBL" id="KPQ34142.1"/>
    </source>
</evidence>
<evidence type="ECO:0000256" key="1">
    <source>
        <dbReference type="ARBA" id="ARBA00010062"/>
    </source>
</evidence>
<dbReference type="InterPro" id="IPR028082">
    <property type="entry name" value="Peripla_BP_I"/>
</dbReference>
<feature type="compositionally biased region" description="Polar residues" evidence="3">
    <location>
        <begin position="57"/>
        <end position="66"/>
    </location>
</feature>
<proteinExistence type="inferred from homology"/>
<dbReference type="Proteomes" id="UP000050465">
    <property type="component" value="Unassembled WGS sequence"/>
</dbReference>
<comment type="caution">
    <text evidence="6">The sequence shown here is derived from an EMBL/GenBank/DDBJ whole genome shotgun (WGS) entry which is preliminary data.</text>
</comment>
<sequence length="481" mass="49970">MAKRNELPALVAALLITVAILGGGGWWLYSKFAGDGGLSIGNPLGNRPERLDGSGSGNQTAQSRTADVTGKSILPIAASATKQQGLEALAAGDNASAQSSFEAALAENRNDPESLIYLNNAKIGNNDAYTIAAAIPASNDFLGPALEIMRGVAQAQLEINEAGGINGRPLKVLLISDGGTPQTAQETATALVNDTAVLGVVGHYSSDMSLAAAEAYEAGQLAMISPTSTAVSIANAGDYIFRTVPSDRLAAASLARYMLNELNQQQAVVFYTGASAYSRSVQSEFTTELLSNGGQVVAEFDVDDPGFSAGRALQSATQAGADVIMLALTDETSDASLQVLSVNRQALPVIGGDSLYDFNILDVGRQDAVGLTVAVPWHILSHQQSPFVQTSQKLWGAAVNWRTVTAYDAVMALGAAIATGGDSRQEVTRALSEPGFDTKGATSAVRFFPTGDRNQPSQLVTVVQKSGSSLSGTGYDYEPTQ</sequence>
<accession>A0A0P7YU71</accession>
<dbReference type="STRING" id="1666911.HLUCCA11_16255"/>
<feature type="region of interest" description="Disordered" evidence="3">
    <location>
        <begin position="44"/>
        <end position="66"/>
    </location>
</feature>
<dbReference type="AlphaFoldDB" id="A0A0P7YU71"/>
<protein>
    <submittedName>
        <fullName evidence="6">Branched-chain amino acid transport system substrate-binding protein</fullName>
    </submittedName>
</protein>
<dbReference type="PATRIC" id="fig|1666911.3.peg.926"/>